<feature type="domain" description="GGDEF" evidence="5">
    <location>
        <begin position="365"/>
        <end position="501"/>
    </location>
</feature>
<dbReference type="Proteomes" id="UP000198356">
    <property type="component" value="Unassembled WGS sequence"/>
</dbReference>
<keyword evidence="4" id="KW-1133">Transmembrane helix</keyword>
<feature type="transmembrane region" description="Helical" evidence="4">
    <location>
        <begin position="201"/>
        <end position="223"/>
    </location>
</feature>
<organism evidence="6 7">
    <name type="scientific">Granulicella rosea</name>
    <dbReference type="NCBI Taxonomy" id="474952"/>
    <lineage>
        <taxon>Bacteria</taxon>
        <taxon>Pseudomonadati</taxon>
        <taxon>Acidobacteriota</taxon>
        <taxon>Terriglobia</taxon>
        <taxon>Terriglobales</taxon>
        <taxon>Acidobacteriaceae</taxon>
        <taxon>Granulicella</taxon>
    </lineage>
</organism>
<comment type="catalytic activity">
    <reaction evidence="2">
        <text>2 GTP = 3',3'-c-di-GMP + 2 diphosphate</text>
        <dbReference type="Rhea" id="RHEA:24898"/>
        <dbReference type="ChEBI" id="CHEBI:33019"/>
        <dbReference type="ChEBI" id="CHEBI:37565"/>
        <dbReference type="ChEBI" id="CHEBI:58805"/>
        <dbReference type="EC" id="2.7.7.65"/>
    </reaction>
</comment>
<dbReference type="RefSeq" id="WP_089410273.1">
    <property type="nucleotide sequence ID" value="NZ_FZOU01000011.1"/>
</dbReference>
<feature type="transmembrane region" description="Helical" evidence="4">
    <location>
        <begin position="66"/>
        <end position="89"/>
    </location>
</feature>
<dbReference type="GO" id="GO:1902201">
    <property type="term" value="P:negative regulation of bacterial-type flagellum-dependent cell motility"/>
    <property type="evidence" value="ECO:0007669"/>
    <property type="project" value="TreeGrafter"/>
</dbReference>
<dbReference type="PROSITE" id="PS50887">
    <property type="entry name" value="GGDEF"/>
    <property type="match status" value="1"/>
</dbReference>
<evidence type="ECO:0000313" key="6">
    <source>
        <dbReference type="EMBL" id="SNT40627.1"/>
    </source>
</evidence>
<dbReference type="InterPro" id="IPR050469">
    <property type="entry name" value="Diguanylate_Cyclase"/>
</dbReference>
<dbReference type="GO" id="GO:0043709">
    <property type="term" value="P:cell adhesion involved in single-species biofilm formation"/>
    <property type="evidence" value="ECO:0007669"/>
    <property type="project" value="TreeGrafter"/>
</dbReference>
<dbReference type="Pfam" id="PF00990">
    <property type="entry name" value="GGDEF"/>
    <property type="match status" value="1"/>
</dbReference>
<proteinExistence type="predicted"/>
<dbReference type="GO" id="GO:0052621">
    <property type="term" value="F:diguanylate cyclase activity"/>
    <property type="evidence" value="ECO:0007669"/>
    <property type="project" value="UniProtKB-EC"/>
</dbReference>
<dbReference type="InterPro" id="IPR029787">
    <property type="entry name" value="Nucleotide_cyclase"/>
</dbReference>
<feature type="transmembrane region" description="Helical" evidence="4">
    <location>
        <begin position="292"/>
        <end position="312"/>
    </location>
</feature>
<protein>
    <recommendedName>
        <fullName evidence="1">diguanylate cyclase</fullName>
        <ecNumber evidence="1">2.7.7.65</ecNumber>
    </recommendedName>
</protein>
<evidence type="ECO:0000256" key="3">
    <source>
        <dbReference type="SAM" id="MobiDB-lite"/>
    </source>
</evidence>
<dbReference type="Gene3D" id="3.30.70.270">
    <property type="match status" value="1"/>
</dbReference>
<accession>A0A239MC94</accession>
<dbReference type="GO" id="GO:0005886">
    <property type="term" value="C:plasma membrane"/>
    <property type="evidence" value="ECO:0007669"/>
    <property type="project" value="TreeGrafter"/>
</dbReference>
<evidence type="ECO:0000256" key="4">
    <source>
        <dbReference type="SAM" id="Phobius"/>
    </source>
</evidence>
<feature type="region of interest" description="Disordered" evidence="3">
    <location>
        <begin position="491"/>
        <end position="510"/>
    </location>
</feature>
<feature type="transmembrane region" description="Helical" evidence="4">
    <location>
        <begin position="35"/>
        <end position="54"/>
    </location>
</feature>
<dbReference type="AlphaFoldDB" id="A0A239MC94"/>
<evidence type="ECO:0000256" key="1">
    <source>
        <dbReference type="ARBA" id="ARBA00012528"/>
    </source>
</evidence>
<feature type="transmembrane region" description="Helical" evidence="4">
    <location>
        <begin position="9"/>
        <end position="29"/>
    </location>
</feature>
<gene>
    <name evidence="6" type="ORF">SAMN05421770_111107</name>
</gene>
<feature type="transmembrane region" description="Helical" evidence="4">
    <location>
        <begin position="267"/>
        <end position="286"/>
    </location>
</feature>
<sequence>MILQTRSRLLAPIAASVFLAINGLLAVALPLRLAWLSTLCIVLAEAVSIAGCLLMTRRTGYPVLLLWRSLAASTAIHMAGMSLDLWAAFTGRDTVQAPAAQTMLSTFYVLPLLLAASMQFSRRTSELTQRSLRLERPLNVALSLAAGVMFSVLVFSVVSTKGTGQVEDLYFLTHFFLALDAFVALAMTIRAFGTTGPREAAFFNIAAIFLWVDAILPGIHNYILIRHDYVWLDLLITAPYLVLAVLIAEEWRRPVRRARRSPNAVRLVRSASPIFLSLGLVLLGLVVSRRHFYVGSGAILLAVVCYGAMSILSQSRSLEIEESLMIGKRALEELVDIDGLTQISNRRAFDERIALEHRSARRRLQPLSLLMIDVDYFKQLNDHAGHLAGDQYLYRLAQALRRALPRAGDFVSRYGGEEFAALLPATDQEGAAAVALRLHRAVAELHLPHPGSPLGTITISIGHATFQPPSGDEPAGLIQTADAALYRAKREGRNRTAAAPVEAAPIGKSA</sequence>
<dbReference type="SUPFAM" id="SSF55073">
    <property type="entry name" value="Nucleotide cyclase"/>
    <property type="match status" value="1"/>
</dbReference>
<feature type="transmembrane region" description="Helical" evidence="4">
    <location>
        <begin position="229"/>
        <end position="247"/>
    </location>
</feature>
<feature type="transmembrane region" description="Helical" evidence="4">
    <location>
        <begin position="169"/>
        <end position="189"/>
    </location>
</feature>
<dbReference type="EC" id="2.7.7.65" evidence="1"/>
<feature type="transmembrane region" description="Helical" evidence="4">
    <location>
        <begin position="137"/>
        <end position="157"/>
    </location>
</feature>
<keyword evidence="4" id="KW-0812">Transmembrane</keyword>
<feature type="transmembrane region" description="Helical" evidence="4">
    <location>
        <begin position="95"/>
        <end position="116"/>
    </location>
</feature>
<dbReference type="NCBIfam" id="TIGR00254">
    <property type="entry name" value="GGDEF"/>
    <property type="match status" value="1"/>
</dbReference>
<dbReference type="InterPro" id="IPR043128">
    <property type="entry name" value="Rev_trsase/Diguanyl_cyclase"/>
</dbReference>
<dbReference type="InterPro" id="IPR000160">
    <property type="entry name" value="GGDEF_dom"/>
</dbReference>
<dbReference type="CDD" id="cd01949">
    <property type="entry name" value="GGDEF"/>
    <property type="match status" value="1"/>
</dbReference>
<keyword evidence="4" id="KW-0472">Membrane</keyword>
<dbReference type="FunFam" id="3.30.70.270:FF:000001">
    <property type="entry name" value="Diguanylate cyclase domain protein"/>
    <property type="match status" value="1"/>
</dbReference>
<reference evidence="6 7" key="1">
    <citation type="submission" date="2017-06" db="EMBL/GenBank/DDBJ databases">
        <authorList>
            <person name="Kim H.J."/>
            <person name="Triplett B.A."/>
        </authorList>
    </citation>
    <scope>NUCLEOTIDE SEQUENCE [LARGE SCALE GENOMIC DNA]</scope>
    <source>
        <strain evidence="6 7">DSM 18704</strain>
    </source>
</reference>
<dbReference type="PANTHER" id="PTHR45138:SF9">
    <property type="entry name" value="DIGUANYLATE CYCLASE DGCM-RELATED"/>
    <property type="match status" value="1"/>
</dbReference>
<evidence type="ECO:0000313" key="7">
    <source>
        <dbReference type="Proteomes" id="UP000198356"/>
    </source>
</evidence>
<evidence type="ECO:0000259" key="5">
    <source>
        <dbReference type="PROSITE" id="PS50887"/>
    </source>
</evidence>
<evidence type="ECO:0000256" key="2">
    <source>
        <dbReference type="ARBA" id="ARBA00034247"/>
    </source>
</evidence>
<dbReference type="PANTHER" id="PTHR45138">
    <property type="entry name" value="REGULATORY COMPONENTS OF SENSORY TRANSDUCTION SYSTEM"/>
    <property type="match status" value="1"/>
</dbReference>
<name>A0A239MC94_9BACT</name>
<dbReference type="OrthoDB" id="9759607at2"/>
<keyword evidence="7" id="KW-1185">Reference proteome</keyword>
<dbReference type="EMBL" id="FZOU01000011">
    <property type="protein sequence ID" value="SNT40627.1"/>
    <property type="molecule type" value="Genomic_DNA"/>
</dbReference>
<dbReference type="SMART" id="SM00267">
    <property type="entry name" value="GGDEF"/>
    <property type="match status" value="1"/>
</dbReference>